<evidence type="ECO:0000313" key="1">
    <source>
        <dbReference type="EMBL" id="GFE64931.1"/>
    </source>
</evidence>
<gene>
    <name evidence="1" type="ORF">KIN_20050</name>
</gene>
<sequence>MLKKILGLVVIGGLGYVSYDYYRAGFHTAPEHQTGDFLLSYSNGLRAVMRGIDNEKASRTYLGYPANNIPSWYQDTWSICRIPTDDEATAFLTHVEIGPGGRLDAICEIDADGDVFVRGWVASVPDL</sequence>
<protein>
    <submittedName>
        <fullName evidence="1">Uncharacterized protein</fullName>
    </submittedName>
</protein>
<proteinExistence type="predicted"/>
<reference evidence="1 2" key="1">
    <citation type="submission" date="2019-12" db="EMBL/GenBank/DDBJ databases">
        <title>Litoreibacter badius sp. nov., a novel bacteriochlorophyll a-containing bacterium in the genus Litoreibacter.</title>
        <authorList>
            <person name="Kanamuro M."/>
            <person name="Takabe Y."/>
            <person name="Mori K."/>
            <person name="Takaichi S."/>
            <person name="Hanada S."/>
        </authorList>
    </citation>
    <scope>NUCLEOTIDE SEQUENCE [LARGE SCALE GENOMIC DNA]</scope>
    <source>
        <strain evidence="1 2">K6</strain>
    </source>
</reference>
<comment type="caution">
    <text evidence="1">The sequence shown here is derived from an EMBL/GenBank/DDBJ whole genome shotgun (WGS) entry which is preliminary data.</text>
</comment>
<keyword evidence="2" id="KW-1185">Reference proteome</keyword>
<dbReference type="AlphaFoldDB" id="A0A6N6JF09"/>
<dbReference type="Proteomes" id="UP000436822">
    <property type="component" value="Unassembled WGS sequence"/>
</dbReference>
<name>A0A6N6JF09_9RHOB</name>
<organism evidence="1 2">
    <name type="scientific">Litoreibacter roseus</name>
    <dbReference type="NCBI Taxonomy" id="2601869"/>
    <lineage>
        <taxon>Bacteria</taxon>
        <taxon>Pseudomonadati</taxon>
        <taxon>Pseudomonadota</taxon>
        <taxon>Alphaproteobacteria</taxon>
        <taxon>Rhodobacterales</taxon>
        <taxon>Roseobacteraceae</taxon>
        <taxon>Litoreibacter</taxon>
    </lineage>
</organism>
<dbReference type="EMBL" id="BLJE01000002">
    <property type="protein sequence ID" value="GFE64931.1"/>
    <property type="molecule type" value="Genomic_DNA"/>
</dbReference>
<accession>A0A6N6JF09</accession>
<dbReference type="RefSeq" id="WP_159806463.1">
    <property type="nucleotide sequence ID" value="NZ_BLJE01000002.1"/>
</dbReference>
<evidence type="ECO:0000313" key="2">
    <source>
        <dbReference type="Proteomes" id="UP000436822"/>
    </source>
</evidence>
<dbReference type="OrthoDB" id="7858320at2"/>